<evidence type="ECO:0000313" key="1">
    <source>
        <dbReference type="Proteomes" id="UP000515204"/>
    </source>
</evidence>
<dbReference type="KEGG" id="dqu:106745422"/>
<dbReference type="InterPro" id="IPR036397">
    <property type="entry name" value="RNaseH_sf"/>
</dbReference>
<gene>
    <name evidence="2" type="primary">LOC106745422</name>
</gene>
<dbReference type="CDD" id="cd09276">
    <property type="entry name" value="Rnase_HI_RT_non_LTR"/>
    <property type="match status" value="1"/>
</dbReference>
<sequence>MQASGLNDDFGAGVYGLGKDYRESISLDSMATVFHAEVTAILRCAELLTSRETLNRKIVICNDSKAALSALVKTTIETSLVWDCMTMLEELSKNNKIALMWISRQQGLHGNEVADCLAKKGSSESQSRAIKLPYSMGKANIKG</sequence>
<reference evidence="2" key="1">
    <citation type="submission" date="2025-08" db="UniProtKB">
        <authorList>
            <consortium name="RefSeq"/>
        </authorList>
    </citation>
    <scope>IDENTIFICATION</scope>
</reference>
<protein>
    <submittedName>
        <fullName evidence="2">Uncharacterized protein LOC106745422</fullName>
    </submittedName>
</protein>
<evidence type="ECO:0000313" key="2">
    <source>
        <dbReference type="RefSeq" id="XP_014476493.1"/>
    </source>
</evidence>
<dbReference type="Gene3D" id="3.30.420.10">
    <property type="entry name" value="Ribonuclease H-like superfamily/Ribonuclease H"/>
    <property type="match status" value="1"/>
</dbReference>
<dbReference type="SUPFAM" id="SSF53098">
    <property type="entry name" value="Ribonuclease H-like"/>
    <property type="match status" value="1"/>
</dbReference>
<dbReference type="Proteomes" id="UP000515204">
    <property type="component" value="Unplaced"/>
</dbReference>
<proteinExistence type="predicted"/>
<dbReference type="GO" id="GO:0003676">
    <property type="term" value="F:nucleic acid binding"/>
    <property type="evidence" value="ECO:0007669"/>
    <property type="project" value="InterPro"/>
</dbReference>
<name>A0A6P3XE93_DINQU</name>
<dbReference type="AlphaFoldDB" id="A0A6P3XE93"/>
<dbReference type="GeneID" id="106745422"/>
<dbReference type="RefSeq" id="XP_014476493.1">
    <property type="nucleotide sequence ID" value="XM_014621007.1"/>
</dbReference>
<dbReference type="OrthoDB" id="7701141at2759"/>
<organism evidence="1 2">
    <name type="scientific">Dinoponera quadriceps</name>
    <name type="common">South American ant</name>
    <dbReference type="NCBI Taxonomy" id="609295"/>
    <lineage>
        <taxon>Eukaryota</taxon>
        <taxon>Metazoa</taxon>
        <taxon>Ecdysozoa</taxon>
        <taxon>Arthropoda</taxon>
        <taxon>Hexapoda</taxon>
        <taxon>Insecta</taxon>
        <taxon>Pterygota</taxon>
        <taxon>Neoptera</taxon>
        <taxon>Endopterygota</taxon>
        <taxon>Hymenoptera</taxon>
        <taxon>Apocrita</taxon>
        <taxon>Aculeata</taxon>
        <taxon>Formicoidea</taxon>
        <taxon>Formicidae</taxon>
        <taxon>Ponerinae</taxon>
        <taxon>Ponerini</taxon>
        <taxon>Dinoponera</taxon>
    </lineage>
</organism>
<accession>A0A6P3XE93</accession>
<keyword evidence="1" id="KW-1185">Reference proteome</keyword>
<dbReference type="InterPro" id="IPR012337">
    <property type="entry name" value="RNaseH-like_sf"/>
</dbReference>